<dbReference type="EMBL" id="JAWDJX010000070">
    <property type="protein sequence ID" value="KAK3047009.1"/>
    <property type="molecule type" value="Genomic_DNA"/>
</dbReference>
<sequence length="151" mass="16287">MARGYYEVPRARPPPSFGPPRPRDKSLPPTNEADGRLQPRIASLRSRRLHVVVLLASPITTPAQDLLDDLNCRLGTSATIDVVYAPGLDIHGSPDLDLRLALAEHMANGGQLVTDAARLHALVRQSLGETGRATRTKQLLVDEVGITSQAS</sequence>
<feature type="region of interest" description="Disordered" evidence="1">
    <location>
        <begin position="1"/>
        <end position="37"/>
    </location>
</feature>
<dbReference type="AlphaFoldDB" id="A0AAJ0GA76"/>
<organism evidence="2 3">
    <name type="scientific">Extremus antarcticus</name>
    <dbReference type="NCBI Taxonomy" id="702011"/>
    <lineage>
        <taxon>Eukaryota</taxon>
        <taxon>Fungi</taxon>
        <taxon>Dikarya</taxon>
        <taxon>Ascomycota</taxon>
        <taxon>Pezizomycotina</taxon>
        <taxon>Dothideomycetes</taxon>
        <taxon>Dothideomycetidae</taxon>
        <taxon>Mycosphaerellales</taxon>
        <taxon>Extremaceae</taxon>
        <taxon>Extremus</taxon>
    </lineage>
</organism>
<accession>A0AAJ0GA76</accession>
<reference evidence="2" key="1">
    <citation type="submission" date="2023-04" db="EMBL/GenBank/DDBJ databases">
        <title>Black Yeasts Isolated from many extreme environments.</title>
        <authorList>
            <person name="Coleine C."/>
            <person name="Stajich J.E."/>
            <person name="Selbmann L."/>
        </authorList>
    </citation>
    <scope>NUCLEOTIDE SEQUENCE</scope>
    <source>
        <strain evidence="2">CCFEE 5312</strain>
    </source>
</reference>
<protein>
    <submittedName>
        <fullName evidence="2">Uncharacterized protein</fullName>
    </submittedName>
</protein>
<dbReference type="Proteomes" id="UP001271007">
    <property type="component" value="Unassembled WGS sequence"/>
</dbReference>
<evidence type="ECO:0000313" key="2">
    <source>
        <dbReference type="EMBL" id="KAK3047009.1"/>
    </source>
</evidence>
<evidence type="ECO:0000313" key="3">
    <source>
        <dbReference type="Proteomes" id="UP001271007"/>
    </source>
</evidence>
<keyword evidence="3" id="KW-1185">Reference proteome</keyword>
<gene>
    <name evidence="2" type="ORF">LTR09_011523</name>
</gene>
<evidence type="ECO:0000256" key="1">
    <source>
        <dbReference type="SAM" id="MobiDB-lite"/>
    </source>
</evidence>
<name>A0AAJ0GA76_9PEZI</name>
<proteinExistence type="predicted"/>
<feature type="compositionally biased region" description="Pro residues" evidence="1">
    <location>
        <begin position="11"/>
        <end position="20"/>
    </location>
</feature>
<comment type="caution">
    <text evidence="2">The sequence shown here is derived from an EMBL/GenBank/DDBJ whole genome shotgun (WGS) entry which is preliminary data.</text>
</comment>